<dbReference type="InterPro" id="IPR001029">
    <property type="entry name" value="Flagellin_N"/>
</dbReference>
<dbReference type="InterPro" id="IPR001492">
    <property type="entry name" value="Flagellin"/>
</dbReference>
<dbReference type="SUPFAM" id="SSF64518">
    <property type="entry name" value="Phase 1 flagellin"/>
    <property type="match status" value="1"/>
</dbReference>
<dbReference type="Gene3D" id="1.20.1330.10">
    <property type="entry name" value="f41 fragment of flagellin, N-terminal domain"/>
    <property type="match status" value="2"/>
</dbReference>
<dbReference type="PANTHER" id="PTHR42792:SF1">
    <property type="entry name" value="FLAGELLAR HOOK-ASSOCIATED PROTEIN 3"/>
    <property type="match status" value="1"/>
</dbReference>
<evidence type="ECO:0000256" key="1">
    <source>
        <dbReference type="ARBA" id="ARBA00004365"/>
    </source>
</evidence>
<keyword evidence="6" id="KW-0969">Cilium</keyword>
<comment type="similarity">
    <text evidence="2">Belongs to the bacterial flagellin family.</text>
</comment>
<dbReference type="STRING" id="37658.SAMN05661086_00367"/>
<evidence type="ECO:0000313" key="6">
    <source>
        <dbReference type="EMBL" id="SFR58981.1"/>
    </source>
</evidence>
<dbReference type="PANTHER" id="PTHR42792">
    <property type="entry name" value="FLAGELLIN"/>
    <property type="match status" value="1"/>
</dbReference>
<evidence type="ECO:0000256" key="2">
    <source>
        <dbReference type="ARBA" id="ARBA00005709"/>
    </source>
</evidence>
<feature type="domain" description="Flagellin C-terminal" evidence="5">
    <location>
        <begin position="421"/>
        <end position="500"/>
    </location>
</feature>
<sequence>MRVTSKMMTTSMLSNINKNKTNMSKAADQYATQQKIQRPSEDPVIAVRSLKYRTNLAELDQYLEKNVPDAMSWMEVTESALDNVNDILTKMNTYFNQGANDTLETTDRSAIIETLKQYKEQVYECANADNAGRYLFTGYRTDTPLVFEEKTENKLYEISEQLDFDKVNTISYVKADIQYTAGNTAQDYASMAATQQTAYRMQLSYGNIDSLTSLSYTTGGTTNNLSIHEVSMSDADAYDIDAYNTANGTTYDALWVKETGEIIISGSTYDTLATATDIQADYEKSSFEKDELRPEHYFDCKVSDLDGTGAVIAGTLKQYEKPEEQEIQYEVNFSQKITVNTMANQCITAELGNQIDDIIRQLKKVDEVEQKLTKIKSMIENKTYTGTEDAMNELLEQANTELTLQKNVLQEKFGNGLTTTTNVQEDVNTELADLGSRYKRLELTEARLTDQQTSFSEMLTKNDRVDIEDAVVNYTSAMTVYNASLSASAKVAQVSLLDYL</sequence>
<keyword evidence="3" id="KW-0975">Bacterial flagellum</keyword>
<dbReference type="GO" id="GO:0009424">
    <property type="term" value="C:bacterial-type flagellum hook"/>
    <property type="evidence" value="ECO:0007669"/>
    <property type="project" value="InterPro"/>
</dbReference>
<evidence type="ECO:0000259" key="4">
    <source>
        <dbReference type="Pfam" id="PF00669"/>
    </source>
</evidence>
<keyword evidence="6" id="KW-0282">Flagellum</keyword>
<keyword evidence="7" id="KW-1185">Reference proteome</keyword>
<evidence type="ECO:0000256" key="3">
    <source>
        <dbReference type="ARBA" id="ARBA00023143"/>
    </source>
</evidence>
<accession>A0A1I6HWZ6</accession>
<evidence type="ECO:0000259" key="5">
    <source>
        <dbReference type="Pfam" id="PF00700"/>
    </source>
</evidence>
<dbReference type="Pfam" id="PF00700">
    <property type="entry name" value="Flagellin_C"/>
    <property type="match status" value="1"/>
</dbReference>
<organism evidence="6 7">
    <name type="scientific">Anaeromicropila populeti</name>
    <dbReference type="NCBI Taxonomy" id="37658"/>
    <lineage>
        <taxon>Bacteria</taxon>
        <taxon>Bacillati</taxon>
        <taxon>Bacillota</taxon>
        <taxon>Clostridia</taxon>
        <taxon>Lachnospirales</taxon>
        <taxon>Lachnospiraceae</taxon>
        <taxon>Anaeromicropila</taxon>
    </lineage>
</organism>
<dbReference type="NCBIfam" id="TIGR02550">
    <property type="entry name" value="flagell_flgL"/>
    <property type="match status" value="1"/>
</dbReference>
<proteinExistence type="inferred from homology"/>
<keyword evidence="6" id="KW-0966">Cell projection</keyword>
<dbReference type="AlphaFoldDB" id="A0A1I6HWZ6"/>
<dbReference type="RefSeq" id="WP_092558986.1">
    <property type="nucleotide sequence ID" value="NZ_FOYZ01000001.1"/>
</dbReference>
<dbReference type="GO" id="GO:0005198">
    <property type="term" value="F:structural molecule activity"/>
    <property type="evidence" value="ECO:0007669"/>
    <property type="project" value="InterPro"/>
</dbReference>
<evidence type="ECO:0000313" key="7">
    <source>
        <dbReference type="Proteomes" id="UP000199659"/>
    </source>
</evidence>
<dbReference type="InterPro" id="IPR013384">
    <property type="entry name" value="Flagell_FlgL"/>
</dbReference>
<comment type="subcellular location">
    <subcellularLocation>
        <location evidence="1">Bacterial flagellum</location>
    </subcellularLocation>
</comment>
<dbReference type="OrthoDB" id="9758307at2"/>
<reference evidence="6 7" key="1">
    <citation type="submission" date="2016-10" db="EMBL/GenBank/DDBJ databases">
        <authorList>
            <person name="de Groot N.N."/>
        </authorList>
    </citation>
    <scope>NUCLEOTIDE SEQUENCE [LARGE SCALE GENOMIC DNA]</scope>
    <source>
        <strain evidence="6 7">743A</strain>
    </source>
</reference>
<protein>
    <submittedName>
        <fullName evidence="6">Flagellar hook-associated protein 3 FlgL</fullName>
    </submittedName>
</protein>
<dbReference type="InterPro" id="IPR046358">
    <property type="entry name" value="Flagellin_C"/>
</dbReference>
<dbReference type="Pfam" id="PF00669">
    <property type="entry name" value="Flagellin_N"/>
    <property type="match status" value="1"/>
</dbReference>
<feature type="domain" description="Flagellin N-terminal" evidence="4">
    <location>
        <begin position="5"/>
        <end position="141"/>
    </location>
</feature>
<dbReference type="EMBL" id="FOYZ01000001">
    <property type="protein sequence ID" value="SFR58981.1"/>
    <property type="molecule type" value="Genomic_DNA"/>
</dbReference>
<dbReference type="GO" id="GO:0071973">
    <property type="term" value="P:bacterial-type flagellum-dependent cell motility"/>
    <property type="evidence" value="ECO:0007669"/>
    <property type="project" value="InterPro"/>
</dbReference>
<gene>
    <name evidence="6" type="ORF">SAMN05661086_00367</name>
</gene>
<dbReference type="Proteomes" id="UP000199659">
    <property type="component" value="Unassembled WGS sequence"/>
</dbReference>
<name>A0A1I6HWZ6_9FIRM</name>